<feature type="transmembrane region" description="Helical" evidence="5">
    <location>
        <begin position="258"/>
        <end position="275"/>
    </location>
</feature>
<feature type="transmembrane region" description="Helical" evidence="5">
    <location>
        <begin position="310"/>
        <end position="329"/>
    </location>
</feature>
<evidence type="ECO:0000313" key="7">
    <source>
        <dbReference type="EMBL" id="GAA1740155.1"/>
    </source>
</evidence>
<evidence type="ECO:0000259" key="6">
    <source>
        <dbReference type="PROSITE" id="PS50850"/>
    </source>
</evidence>
<feature type="transmembrane region" description="Helical" evidence="5">
    <location>
        <begin position="47"/>
        <end position="68"/>
    </location>
</feature>
<reference evidence="8" key="1">
    <citation type="journal article" date="2019" name="Int. J. Syst. Evol. Microbiol.">
        <title>The Global Catalogue of Microorganisms (GCM) 10K type strain sequencing project: providing services to taxonomists for standard genome sequencing and annotation.</title>
        <authorList>
            <consortium name="The Broad Institute Genomics Platform"/>
            <consortium name="The Broad Institute Genome Sequencing Center for Infectious Disease"/>
            <person name="Wu L."/>
            <person name="Ma J."/>
        </authorList>
    </citation>
    <scope>NUCLEOTIDE SEQUENCE [LARGE SCALE GENOMIC DNA]</scope>
    <source>
        <strain evidence="8">JCM 13518</strain>
    </source>
</reference>
<dbReference type="RefSeq" id="WP_344200934.1">
    <property type="nucleotide sequence ID" value="NZ_BAAAME010000004.1"/>
</dbReference>
<evidence type="ECO:0000313" key="8">
    <source>
        <dbReference type="Proteomes" id="UP001501057"/>
    </source>
</evidence>
<dbReference type="InterPro" id="IPR020846">
    <property type="entry name" value="MFS_dom"/>
</dbReference>
<gene>
    <name evidence="7" type="ORF">GCM10009710_20540</name>
</gene>
<feature type="domain" description="Major facilitator superfamily (MFS) profile" evidence="6">
    <location>
        <begin position="221"/>
        <end position="408"/>
    </location>
</feature>
<name>A0ABP4VZ93_9ACTN</name>
<evidence type="ECO:0000256" key="5">
    <source>
        <dbReference type="SAM" id="Phobius"/>
    </source>
</evidence>
<feature type="transmembrane region" description="Helical" evidence="5">
    <location>
        <begin position="287"/>
        <end position="304"/>
    </location>
</feature>
<dbReference type="InterPro" id="IPR011701">
    <property type="entry name" value="MFS"/>
</dbReference>
<dbReference type="PANTHER" id="PTHR23542">
    <property type="match status" value="1"/>
</dbReference>
<feature type="transmembrane region" description="Helical" evidence="5">
    <location>
        <begin position="7"/>
        <end position="27"/>
    </location>
</feature>
<dbReference type="Gene3D" id="1.20.1250.20">
    <property type="entry name" value="MFS general substrate transporter like domains"/>
    <property type="match status" value="1"/>
</dbReference>
<organism evidence="7 8">
    <name type="scientific">Aeromicrobium alkaliterrae</name>
    <dbReference type="NCBI Taxonomy" id="302168"/>
    <lineage>
        <taxon>Bacteria</taxon>
        <taxon>Bacillati</taxon>
        <taxon>Actinomycetota</taxon>
        <taxon>Actinomycetes</taxon>
        <taxon>Propionibacteriales</taxon>
        <taxon>Nocardioidaceae</taxon>
        <taxon>Aeromicrobium</taxon>
    </lineage>
</organism>
<dbReference type="EMBL" id="BAAAME010000004">
    <property type="protein sequence ID" value="GAA1740155.1"/>
    <property type="molecule type" value="Genomic_DNA"/>
</dbReference>
<feature type="transmembrane region" description="Helical" evidence="5">
    <location>
        <begin position="217"/>
        <end position="238"/>
    </location>
</feature>
<comment type="caution">
    <text evidence="7">The sequence shown here is derived from an EMBL/GenBank/DDBJ whole genome shotgun (WGS) entry which is preliminary data.</text>
</comment>
<dbReference type="InterPro" id="IPR036259">
    <property type="entry name" value="MFS_trans_sf"/>
</dbReference>
<feature type="transmembrane region" description="Helical" evidence="5">
    <location>
        <begin position="180"/>
        <end position="197"/>
    </location>
</feature>
<proteinExistence type="predicted"/>
<dbReference type="Pfam" id="PF07690">
    <property type="entry name" value="MFS_1"/>
    <property type="match status" value="1"/>
</dbReference>
<comment type="subcellular location">
    <subcellularLocation>
        <location evidence="1">Cell membrane</location>
        <topology evidence="1">Multi-pass membrane protein</topology>
    </subcellularLocation>
</comment>
<keyword evidence="8" id="KW-1185">Reference proteome</keyword>
<sequence length="408" mass="40382">MSALQSYRLLVHTVGPLYVVVAFLGRVPLAMSQMGTLLLVSDATGSYAVAGGAAGALAVANALGAPVFGGLADRIGQRPVVLGQSVAGGLGLVLLVAVTHGGGSAPVVIAMSALAGLAIPQIGPLARVRWGPVLTRSAAPDRRRLLDAAFSYEGAADELSFVLGPATVGLLAVLVDPAEALLLAGAVLALFGSAFALHPTAALTRPEPGAPRATGRLLTGVLVTLAIAQLLIGMLFGATQTGSTVLATAEGQAGLAGVIHATLGIGSAIAGLAVAALPERIGYPRRLVVAATGLVVLSTPLLFVQTVGQLVAVIALLGFAVAPYMISTFTMAGQLVDPARVGTAMTLLAGATGVGYALGSSIAGRLADGVAGLAPEGGHTPAFAVTVTATVLALAVALTLQHRTRPTP</sequence>
<keyword evidence="3 5" id="KW-1133">Transmembrane helix</keyword>
<evidence type="ECO:0000256" key="1">
    <source>
        <dbReference type="ARBA" id="ARBA00004651"/>
    </source>
</evidence>
<evidence type="ECO:0000256" key="3">
    <source>
        <dbReference type="ARBA" id="ARBA00022989"/>
    </source>
</evidence>
<protein>
    <submittedName>
        <fullName evidence="7">MFS transporter</fullName>
    </submittedName>
</protein>
<dbReference type="SUPFAM" id="SSF103473">
    <property type="entry name" value="MFS general substrate transporter"/>
    <property type="match status" value="1"/>
</dbReference>
<dbReference type="PANTHER" id="PTHR23542:SF1">
    <property type="entry name" value="MAJOR FACILITATOR SUPERFAMILY (MFS) PROFILE DOMAIN-CONTAINING PROTEIN"/>
    <property type="match status" value="1"/>
</dbReference>
<dbReference type="Proteomes" id="UP001501057">
    <property type="component" value="Unassembled WGS sequence"/>
</dbReference>
<keyword evidence="2 5" id="KW-0812">Transmembrane</keyword>
<dbReference type="PROSITE" id="PS50850">
    <property type="entry name" value="MFS"/>
    <property type="match status" value="1"/>
</dbReference>
<evidence type="ECO:0000256" key="4">
    <source>
        <dbReference type="ARBA" id="ARBA00023136"/>
    </source>
</evidence>
<evidence type="ECO:0000256" key="2">
    <source>
        <dbReference type="ARBA" id="ARBA00022692"/>
    </source>
</evidence>
<feature type="transmembrane region" description="Helical" evidence="5">
    <location>
        <begin position="341"/>
        <end position="362"/>
    </location>
</feature>
<accession>A0ABP4VZ93</accession>
<feature type="transmembrane region" description="Helical" evidence="5">
    <location>
        <begin position="382"/>
        <end position="400"/>
    </location>
</feature>
<keyword evidence="4 5" id="KW-0472">Membrane</keyword>
<feature type="transmembrane region" description="Helical" evidence="5">
    <location>
        <begin position="80"/>
        <end position="101"/>
    </location>
</feature>